<dbReference type="Pfam" id="PF07544">
    <property type="entry name" value="Med9"/>
    <property type="match status" value="1"/>
</dbReference>
<reference evidence="9" key="1">
    <citation type="submission" date="2021-11" db="EMBL/GenBank/DDBJ databases">
        <authorList>
            <person name="Herlambang A."/>
            <person name="Guo Y."/>
            <person name="Takashima Y."/>
            <person name="Nishizawa T."/>
        </authorList>
    </citation>
    <scope>NUCLEOTIDE SEQUENCE</scope>
    <source>
        <strain evidence="9">E1425</strain>
    </source>
</reference>
<keyword evidence="6 7" id="KW-0539">Nucleus</keyword>
<comment type="function">
    <text evidence="7">Component of the Mediator complex, a coactivator involved in the regulated transcription of nearly all RNA polymerase II-dependent genes. Mediator functions as a bridge to convey information from gene-specific regulatory proteins to the basal RNA polymerase II transcription machinery. Mediator is recruited to promoters by direct interactions with regulatory proteins and serves as a scaffold for the assembly of a functional preinitiation complex with RNA polymerase II and the general transcription factors.</text>
</comment>
<proteinExistence type="inferred from homology"/>
<comment type="subcellular location">
    <subcellularLocation>
        <location evidence="1 7">Nucleus</location>
    </subcellularLocation>
</comment>
<evidence type="ECO:0000256" key="2">
    <source>
        <dbReference type="ARBA" id="ARBA00008089"/>
    </source>
</evidence>
<evidence type="ECO:0000313" key="10">
    <source>
        <dbReference type="Proteomes" id="UP000827284"/>
    </source>
</evidence>
<feature type="compositionally biased region" description="Polar residues" evidence="8">
    <location>
        <begin position="160"/>
        <end position="169"/>
    </location>
</feature>
<dbReference type="GO" id="GO:0003712">
    <property type="term" value="F:transcription coregulator activity"/>
    <property type="evidence" value="ECO:0007669"/>
    <property type="project" value="InterPro"/>
</dbReference>
<dbReference type="InterPro" id="IPR011425">
    <property type="entry name" value="Med9"/>
</dbReference>
<evidence type="ECO:0000256" key="3">
    <source>
        <dbReference type="ARBA" id="ARBA00023015"/>
    </source>
</evidence>
<dbReference type="GO" id="GO:0006357">
    <property type="term" value="P:regulation of transcription by RNA polymerase II"/>
    <property type="evidence" value="ECO:0007669"/>
    <property type="project" value="InterPro"/>
</dbReference>
<evidence type="ECO:0000256" key="8">
    <source>
        <dbReference type="SAM" id="MobiDB-lite"/>
    </source>
</evidence>
<comment type="subunit">
    <text evidence="7">Component of the Mediator complex.</text>
</comment>
<keyword evidence="5 7" id="KW-0804">Transcription</keyword>
<dbReference type="Proteomes" id="UP000827284">
    <property type="component" value="Unassembled WGS sequence"/>
</dbReference>
<evidence type="ECO:0000256" key="7">
    <source>
        <dbReference type="RuleBase" id="RU364145"/>
    </source>
</evidence>
<evidence type="ECO:0000256" key="6">
    <source>
        <dbReference type="ARBA" id="ARBA00023242"/>
    </source>
</evidence>
<keyword evidence="3 7" id="KW-0805">Transcription regulation</keyword>
<dbReference type="SUPFAM" id="SSF140718">
    <property type="entry name" value="Mediator hinge subcomplex-like"/>
    <property type="match status" value="1"/>
</dbReference>
<evidence type="ECO:0000256" key="4">
    <source>
        <dbReference type="ARBA" id="ARBA00023159"/>
    </source>
</evidence>
<keyword evidence="4 7" id="KW-0010">Activator</keyword>
<feature type="region of interest" description="Disordered" evidence="8">
    <location>
        <begin position="143"/>
        <end position="171"/>
    </location>
</feature>
<reference evidence="9" key="2">
    <citation type="journal article" date="2022" name="Microbiol. Resour. Announc.">
        <title>Whole-Genome Sequence of Entomortierella parvispora E1425, a Mucoromycotan Fungus Associated with Burkholderiaceae-Related Endosymbiotic Bacteria.</title>
        <authorList>
            <person name="Herlambang A."/>
            <person name="Guo Y."/>
            <person name="Takashima Y."/>
            <person name="Narisawa K."/>
            <person name="Ohta H."/>
            <person name="Nishizawa T."/>
        </authorList>
    </citation>
    <scope>NUCLEOTIDE SEQUENCE</scope>
    <source>
        <strain evidence="9">E1425</strain>
    </source>
</reference>
<dbReference type="EMBL" id="BQFW01000007">
    <property type="protein sequence ID" value="GJJ73193.1"/>
    <property type="molecule type" value="Genomic_DNA"/>
</dbReference>
<evidence type="ECO:0000313" key="9">
    <source>
        <dbReference type="EMBL" id="GJJ73193.1"/>
    </source>
</evidence>
<dbReference type="InterPro" id="IPR037212">
    <property type="entry name" value="Med7/Med21-like"/>
</dbReference>
<evidence type="ECO:0000256" key="1">
    <source>
        <dbReference type="ARBA" id="ARBA00004123"/>
    </source>
</evidence>
<comment type="caution">
    <text evidence="9">The sequence shown here is derived from an EMBL/GenBank/DDBJ whole genome shotgun (WGS) entry which is preliminary data.</text>
</comment>
<name>A0A9P3LWL3_9FUNG</name>
<dbReference type="GO" id="GO:0016592">
    <property type="term" value="C:mediator complex"/>
    <property type="evidence" value="ECO:0007669"/>
    <property type="project" value="InterPro"/>
</dbReference>
<sequence>MSMPTIAQNSGDTQQEQTFQPSDFSFLSQLLHIIQRVESGEDAQEIAALASNLKTSFKKCQMILDHLPGADLSPDEQDRILAEELEVLERKKAQLASYLAGGVFSHATEENSSNEQRIPHALKASVKDEEETSATATDLAIGLSEGEMRGGMAGEKGVLEQSTTEQSMPSLVADESFMLSSQGSAIAPGELSTGLSLDLSDIKMGDSTEGGAHDPQ</sequence>
<gene>
    <name evidence="7" type="primary">MED9</name>
    <name evidence="9" type="ORF">EMPS_05551</name>
</gene>
<accession>A0A9P3LWL3</accession>
<evidence type="ECO:0000256" key="5">
    <source>
        <dbReference type="ARBA" id="ARBA00023163"/>
    </source>
</evidence>
<comment type="similarity">
    <text evidence="2 7">Belongs to the Mediator complex subunit 9 family.</text>
</comment>
<protein>
    <recommendedName>
        <fullName evidence="7">Mediator of RNA polymerase II transcription subunit 9</fullName>
    </recommendedName>
    <alternativeName>
        <fullName evidence="7">Mediator complex subunit 9</fullName>
    </alternativeName>
</protein>
<keyword evidence="10" id="KW-1185">Reference proteome</keyword>
<dbReference type="OrthoDB" id="5528926at2759"/>
<organism evidence="9 10">
    <name type="scientific">Entomortierella parvispora</name>
    <dbReference type="NCBI Taxonomy" id="205924"/>
    <lineage>
        <taxon>Eukaryota</taxon>
        <taxon>Fungi</taxon>
        <taxon>Fungi incertae sedis</taxon>
        <taxon>Mucoromycota</taxon>
        <taxon>Mortierellomycotina</taxon>
        <taxon>Mortierellomycetes</taxon>
        <taxon>Mortierellales</taxon>
        <taxon>Mortierellaceae</taxon>
        <taxon>Entomortierella</taxon>
    </lineage>
</organism>
<dbReference type="AlphaFoldDB" id="A0A9P3LWL3"/>